<dbReference type="UniPathway" id="UPA00120">
    <property type="reaction ID" value="UER00203"/>
</dbReference>
<dbReference type="OrthoDB" id="7708309at2"/>
<evidence type="ECO:0000256" key="4">
    <source>
        <dbReference type="ARBA" id="ARBA00023235"/>
    </source>
</evidence>
<dbReference type="InterPro" id="IPR036979">
    <property type="entry name" value="CM_dom_sf"/>
</dbReference>
<feature type="chain" id="PRO_5005807308" description="chorismate mutase" evidence="5">
    <location>
        <begin position="25"/>
        <end position="174"/>
    </location>
</feature>
<dbReference type="SUPFAM" id="SSF48600">
    <property type="entry name" value="Chorismate mutase II"/>
    <property type="match status" value="1"/>
</dbReference>
<dbReference type="SMART" id="SM00830">
    <property type="entry name" value="CM_2"/>
    <property type="match status" value="1"/>
</dbReference>
<keyword evidence="8" id="KW-1185">Reference proteome</keyword>
<dbReference type="NCBIfam" id="TIGR01806">
    <property type="entry name" value="CM_mono2"/>
    <property type="match status" value="1"/>
</dbReference>
<dbReference type="InterPro" id="IPR036263">
    <property type="entry name" value="Chorismate_II_sf"/>
</dbReference>
<dbReference type="Gene3D" id="1.20.59.10">
    <property type="entry name" value="Chorismate mutase"/>
    <property type="match status" value="1"/>
</dbReference>
<dbReference type="PANTHER" id="PTHR38041:SF2">
    <property type="entry name" value="SECRETED CHORISMATE MUTASE"/>
    <property type="match status" value="1"/>
</dbReference>
<dbReference type="PROSITE" id="PS51168">
    <property type="entry name" value="CHORISMATE_MUT_2"/>
    <property type="match status" value="1"/>
</dbReference>
<dbReference type="InterPro" id="IPR051331">
    <property type="entry name" value="Chorismate_mutase-related"/>
</dbReference>
<dbReference type="GO" id="GO:0046417">
    <property type="term" value="P:chorismate metabolic process"/>
    <property type="evidence" value="ECO:0007669"/>
    <property type="project" value="InterPro"/>
</dbReference>
<dbReference type="GO" id="GO:0009697">
    <property type="term" value="P:salicylic acid biosynthetic process"/>
    <property type="evidence" value="ECO:0007669"/>
    <property type="project" value="TreeGrafter"/>
</dbReference>
<dbReference type="AlphaFoldDB" id="A0A0M6Y170"/>
<dbReference type="EMBL" id="CXST01000001">
    <property type="protein sequence ID" value="CTQ43038.1"/>
    <property type="molecule type" value="Genomic_DNA"/>
</dbReference>
<evidence type="ECO:0000313" key="8">
    <source>
        <dbReference type="Proteomes" id="UP000048926"/>
    </source>
</evidence>
<evidence type="ECO:0000256" key="3">
    <source>
        <dbReference type="ARBA" id="ARBA00022729"/>
    </source>
</evidence>
<keyword evidence="4 7" id="KW-0413">Isomerase</keyword>
<dbReference type="Pfam" id="PF01817">
    <property type="entry name" value="CM_2"/>
    <property type="match status" value="1"/>
</dbReference>
<accession>A0A0M6Y170</accession>
<reference evidence="8" key="1">
    <citation type="submission" date="2015-07" db="EMBL/GenBank/DDBJ databases">
        <authorList>
            <person name="Rodrigo-Torres Lidia"/>
            <person name="Arahal R.David."/>
        </authorList>
    </citation>
    <scope>NUCLEOTIDE SEQUENCE [LARGE SCALE GENOMIC DNA]</scope>
    <source>
        <strain evidence="8">CECT 4801</strain>
    </source>
</reference>
<evidence type="ECO:0000259" key="6">
    <source>
        <dbReference type="PROSITE" id="PS51168"/>
    </source>
</evidence>
<comment type="pathway">
    <text evidence="1">Metabolic intermediate biosynthesis; prephenate biosynthesis; prephenate from chorismate: step 1/1.</text>
</comment>
<proteinExistence type="predicted"/>
<dbReference type="Proteomes" id="UP000048926">
    <property type="component" value="Unassembled WGS sequence"/>
</dbReference>
<evidence type="ECO:0000313" key="7">
    <source>
        <dbReference type="EMBL" id="CTQ43038.1"/>
    </source>
</evidence>
<dbReference type="EC" id="5.4.99.5" evidence="2"/>
<dbReference type="STRING" id="187304.B0E33_22820"/>
<evidence type="ECO:0000256" key="2">
    <source>
        <dbReference type="ARBA" id="ARBA00012404"/>
    </source>
</evidence>
<organism evidence="7 8">
    <name type="scientific">Roseibium aggregatum</name>
    <dbReference type="NCBI Taxonomy" id="187304"/>
    <lineage>
        <taxon>Bacteria</taxon>
        <taxon>Pseudomonadati</taxon>
        <taxon>Pseudomonadota</taxon>
        <taxon>Alphaproteobacteria</taxon>
        <taxon>Hyphomicrobiales</taxon>
        <taxon>Stappiaceae</taxon>
        <taxon>Roseibium</taxon>
    </lineage>
</organism>
<dbReference type="RefSeq" id="WP_055655126.1">
    <property type="nucleotide sequence ID" value="NZ_CP045622.1"/>
</dbReference>
<evidence type="ECO:0000256" key="5">
    <source>
        <dbReference type="SAM" id="SignalP"/>
    </source>
</evidence>
<gene>
    <name evidence="7" type="primary">aroQ_1</name>
    <name evidence="7" type="ORF">LAL4801_01475</name>
</gene>
<dbReference type="InterPro" id="IPR008240">
    <property type="entry name" value="Chorismate_mutase_periplasmic"/>
</dbReference>
<keyword evidence="3 5" id="KW-0732">Signal</keyword>
<dbReference type="InterPro" id="IPR002701">
    <property type="entry name" value="CM_II_prokaryot"/>
</dbReference>
<dbReference type="GO" id="GO:0004106">
    <property type="term" value="F:chorismate mutase activity"/>
    <property type="evidence" value="ECO:0007669"/>
    <property type="project" value="UniProtKB-EC"/>
</dbReference>
<sequence>MLKSIPLTALAVSLLAATVTPGWAAPDKLFGAINERLSFMQSVAAWKADNDKPVEDLPREKVVLDAAREKAVENGLSADNVTLFFQAQIDAAKDIQTCWIERWESGEARPQNVPDLIKDVRPELLRLGNEILTLLAESPVESSDQQAFTEALTVECLSDGSKSALFEGLVDVHD</sequence>
<dbReference type="PANTHER" id="PTHR38041">
    <property type="entry name" value="CHORISMATE MUTASE"/>
    <property type="match status" value="1"/>
</dbReference>
<evidence type="ECO:0000256" key="1">
    <source>
        <dbReference type="ARBA" id="ARBA00004817"/>
    </source>
</evidence>
<feature type="domain" description="Chorismate mutase" evidence="6">
    <location>
        <begin position="1"/>
        <end position="100"/>
    </location>
</feature>
<name>A0A0M6Y170_9HYPH</name>
<feature type="signal peptide" evidence="5">
    <location>
        <begin position="1"/>
        <end position="24"/>
    </location>
</feature>
<protein>
    <recommendedName>
        <fullName evidence="2">chorismate mutase</fullName>
        <ecNumber evidence="2">5.4.99.5</ecNumber>
    </recommendedName>
</protein>